<dbReference type="GO" id="GO:0000981">
    <property type="term" value="F:DNA-binding transcription factor activity, RNA polymerase II-specific"/>
    <property type="evidence" value="ECO:0007669"/>
    <property type="project" value="InterPro"/>
</dbReference>
<feature type="region of interest" description="Disordered" evidence="14">
    <location>
        <begin position="1069"/>
        <end position="1096"/>
    </location>
</feature>
<feature type="region of interest" description="Disordered" evidence="14">
    <location>
        <begin position="1818"/>
        <end position="1900"/>
    </location>
</feature>
<feature type="domain" description="Homeobox" evidence="15">
    <location>
        <begin position="1626"/>
        <end position="1700"/>
    </location>
</feature>
<feature type="compositionally biased region" description="Low complexity" evidence="14">
    <location>
        <begin position="1325"/>
        <end position="1367"/>
    </location>
</feature>
<dbReference type="SMART" id="SM00389">
    <property type="entry name" value="HOX"/>
    <property type="match status" value="4"/>
</dbReference>
<keyword evidence="10 12" id="KW-0539">Nucleus</keyword>
<evidence type="ECO:0000256" key="10">
    <source>
        <dbReference type="ARBA" id="ARBA00023242"/>
    </source>
</evidence>
<feature type="compositionally biased region" description="Basic and acidic residues" evidence="14">
    <location>
        <begin position="727"/>
        <end position="739"/>
    </location>
</feature>
<keyword evidence="3" id="KW-0677">Repeat</keyword>
<feature type="region of interest" description="Disordered" evidence="14">
    <location>
        <begin position="718"/>
        <end position="753"/>
    </location>
</feature>
<dbReference type="VEuPathDB" id="VectorBase:CSON015375"/>
<feature type="domain" description="C2H2-type" evidence="16">
    <location>
        <begin position="165"/>
        <end position="193"/>
    </location>
</feature>
<feature type="domain" description="C2H2-type" evidence="16">
    <location>
        <begin position="1369"/>
        <end position="1391"/>
    </location>
</feature>
<feature type="domain" description="Homeobox" evidence="15">
    <location>
        <begin position="1893"/>
        <end position="1953"/>
    </location>
</feature>
<keyword evidence="4 11" id="KW-0863">Zinc-finger</keyword>
<feature type="domain" description="C2H2-type" evidence="16">
    <location>
        <begin position="329"/>
        <end position="357"/>
    </location>
</feature>
<dbReference type="SMART" id="SM00355">
    <property type="entry name" value="ZnF_C2H2"/>
    <property type="match status" value="14"/>
</dbReference>
<dbReference type="OMA" id="DAMIEPP"/>
<feature type="region of interest" description="Disordered" evidence="14">
    <location>
        <begin position="494"/>
        <end position="518"/>
    </location>
</feature>
<dbReference type="FunFam" id="1.10.10.60:FF:000080">
    <property type="entry name" value="Zinc finger homeobox protein 2"/>
    <property type="match status" value="1"/>
</dbReference>
<dbReference type="InterPro" id="IPR001356">
    <property type="entry name" value="HD"/>
</dbReference>
<dbReference type="SUPFAM" id="SSF46689">
    <property type="entry name" value="Homeodomain-like"/>
    <property type="match status" value="4"/>
</dbReference>
<keyword evidence="5" id="KW-0862">Zinc</keyword>
<feature type="compositionally biased region" description="Low complexity" evidence="14">
    <location>
        <begin position="1569"/>
        <end position="1602"/>
    </location>
</feature>
<dbReference type="PANTHER" id="PTHR45891">
    <property type="entry name" value="ZINC FINGER HOMEOBOX PROTEIN"/>
    <property type="match status" value="1"/>
</dbReference>
<dbReference type="PROSITE" id="PS50071">
    <property type="entry name" value="HOMEOBOX_2"/>
    <property type="match status" value="4"/>
</dbReference>
<dbReference type="PANTHER" id="PTHR45891:SF3">
    <property type="entry name" value="ZINC FINGER PROTEIN 2"/>
    <property type="match status" value="1"/>
</dbReference>
<dbReference type="GO" id="GO:0008270">
    <property type="term" value="F:zinc ion binding"/>
    <property type="evidence" value="ECO:0007669"/>
    <property type="project" value="UniProtKB-KW"/>
</dbReference>
<evidence type="ECO:0000313" key="17">
    <source>
        <dbReference type="EMBL" id="SSX19744.1"/>
    </source>
</evidence>
<accession>A0A336LNL8</accession>
<evidence type="ECO:0000256" key="12">
    <source>
        <dbReference type="PROSITE-ProRule" id="PRU00108"/>
    </source>
</evidence>
<dbReference type="GO" id="GO:0005634">
    <property type="term" value="C:nucleus"/>
    <property type="evidence" value="ECO:0007669"/>
    <property type="project" value="UniProtKB-SubCell"/>
</dbReference>
<dbReference type="PROSITE" id="PS00028">
    <property type="entry name" value="ZINC_FINGER_C2H2_1"/>
    <property type="match status" value="12"/>
</dbReference>
<reference evidence="17" key="1">
    <citation type="submission" date="2018-07" db="EMBL/GenBank/DDBJ databases">
        <authorList>
            <person name="Quirk P.G."/>
            <person name="Krulwich T.A."/>
        </authorList>
    </citation>
    <scope>NUCLEOTIDE SEQUENCE</scope>
</reference>
<dbReference type="SMART" id="SM00451">
    <property type="entry name" value="ZnF_U1"/>
    <property type="match status" value="5"/>
</dbReference>
<feature type="domain" description="C2H2-type" evidence="16">
    <location>
        <begin position="672"/>
        <end position="700"/>
    </location>
</feature>
<proteinExistence type="predicted"/>
<keyword evidence="8 12" id="KW-0371">Homeobox</keyword>
<comment type="subcellular location">
    <subcellularLocation>
        <location evidence="1 12 13">Nucleus</location>
    </subcellularLocation>
</comment>
<feature type="region of interest" description="Disordered" evidence="14">
    <location>
        <begin position="344"/>
        <end position="392"/>
    </location>
</feature>
<keyword evidence="2" id="KW-0479">Metal-binding</keyword>
<feature type="compositionally biased region" description="Basic and acidic residues" evidence="14">
    <location>
        <begin position="366"/>
        <end position="376"/>
    </location>
</feature>
<feature type="domain" description="C2H2-type" evidence="16">
    <location>
        <begin position="554"/>
        <end position="578"/>
    </location>
</feature>
<evidence type="ECO:0000256" key="3">
    <source>
        <dbReference type="ARBA" id="ARBA00022737"/>
    </source>
</evidence>
<keyword evidence="6" id="KW-0805">Transcription regulation</keyword>
<feature type="compositionally biased region" description="Polar residues" evidence="14">
    <location>
        <begin position="1028"/>
        <end position="1037"/>
    </location>
</feature>
<feature type="domain" description="C2H2-type" evidence="16">
    <location>
        <begin position="422"/>
        <end position="451"/>
    </location>
</feature>
<evidence type="ECO:0000256" key="11">
    <source>
        <dbReference type="PROSITE-ProRule" id="PRU00042"/>
    </source>
</evidence>
<feature type="compositionally biased region" description="Polar residues" evidence="14">
    <location>
        <begin position="1069"/>
        <end position="1084"/>
    </location>
</feature>
<dbReference type="Pfam" id="PF00046">
    <property type="entry name" value="Homeodomain"/>
    <property type="match status" value="4"/>
</dbReference>
<feature type="domain" description="C2H2-type" evidence="16">
    <location>
        <begin position="301"/>
        <end position="328"/>
    </location>
</feature>
<feature type="compositionally biased region" description="Polar residues" evidence="14">
    <location>
        <begin position="1127"/>
        <end position="1146"/>
    </location>
</feature>
<evidence type="ECO:0000256" key="1">
    <source>
        <dbReference type="ARBA" id="ARBA00004123"/>
    </source>
</evidence>
<protein>
    <submittedName>
        <fullName evidence="17">CSON015375 protein</fullName>
    </submittedName>
</protein>
<feature type="compositionally biased region" description="Low complexity" evidence="14">
    <location>
        <begin position="1859"/>
        <end position="1876"/>
    </location>
</feature>
<evidence type="ECO:0000256" key="9">
    <source>
        <dbReference type="ARBA" id="ARBA00023163"/>
    </source>
</evidence>
<evidence type="ECO:0000256" key="8">
    <source>
        <dbReference type="ARBA" id="ARBA00023155"/>
    </source>
</evidence>
<evidence type="ECO:0000256" key="13">
    <source>
        <dbReference type="RuleBase" id="RU000682"/>
    </source>
</evidence>
<feature type="compositionally biased region" description="Polar residues" evidence="14">
    <location>
        <begin position="1315"/>
        <end position="1324"/>
    </location>
</feature>
<evidence type="ECO:0000256" key="6">
    <source>
        <dbReference type="ARBA" id="ARBA00023015"/>
    </source>
</evidence>
<dbReference type="Pfam" id="PF00096">
    <property type="entry name" value="zf-C2H2"/>
    <property type="match status" value="3"/>
</dbReference>
<keyword evidence="9" id="KW-0804">Transcription</keyword>
<feature type="domain" description="C2H2-type" evidence="16">
    <location>
        <begin position="1711"/>
        <end position="1738"/>
    </location>
</feature>
<organism evidence="17">
    <name type="scientific">Culicoides sonorensis</name>
    <name type="common">Biting midge</name>
    <dbReference type="NCBI Taxonomy" id="179676"/>
    <lineage>
        <taxon>Eukaryota</taxon>
        <taxon>Metazoa</taxon>
        <taxon>Ecdysozoa</taxon>
        <taxon>Arthropoda</taxon>
        <taxon>Hexapoda</taxon>
        <taxon>Insecta</taxon>
        <taxon>Pterygota</taxon>
        <taxon>Neoptera</taxon>
        <taxon>Endopterygota</taxon>
        <taxon>Diptera</taxon>
        <taxon>Nematocera</taxon>
        <taxon>Chironomoidea</taxon>
        <taxon>Ceratopogonidae</taxon>
        <taxon>Ceratopogoninae</taxon>
        <taxon>Culicoides</taxon>
        <taxon>Monoculicoides</taxon>
    </lineage>
</organism>
<feature type="region of interest" description="Disordered" evidence="14">
    <location>
        <begin position="1567"/>
        <end position="1615"/>
    </location>
</feature>
<dbReference type="InterPro" id="IPR003604">
    <property type="entry name" value="Matrin/U1-like-C_Znf_C2H2"/>
</dbReference>
<dbReference type="Gene3D" id="1.10.10.60">
    <property type="entry name" value="Homeodomain-like"/>
    <property type="match status" value="4"/>
</dbReference>
<dbReference type="SUPFAM" id="SSF57667">
    <property type="entry name" value="beta-beta-alpha zinc fingers"/>
    <property type="match status" value="5"/>
</dbReference>
<feature type="region of interest" description="Disordered" evidence="14">
    <location>
        <begin position="2109"/>
        <end position="2131"/>
    </location>
</feature>
<dbReference type="CDD" id="cd00086">
    <property type="entry name" value="homeodomain"/>
    <property type="match status" value="4"/>
</dbReference>
<dbReference type="PROSITE" id="PS00027">
    <property type="entry name" value="HOMEOBOX_1"/>
    <property type="match status" value="1"/>
</dbReference>
<feature type="compositionally biased region" description="Low complexity" evidence="14">
    <location>
        <begin position="500"/>
        <end position="512"/>
    </location>
</feature>
<dbReference type="InterPro" id="IPR009057">
    <property type="entry name" value="Homeodomain-like_sf"/>
</dbReference>
<feature type="DNA-binding region" description="Homeobox" evidence="12">
    <location>
        <begin position="883"/>
        <end position="942"/>
    </location>
</feature>
<dbReference type="InterPro" id="IPR051968">
    <property type="entry name" value="ZnFinger_Homeobox_TR"/>
</dbReference>
<feature type="region of interest" description="Disordered" evidence="14">
    <location>
        <begin position="1311"/>
        <end position="1368"/>
    </location>
</feature>
<feature type="compositionally biased region" description="Polar residues" evidence="14">
    <location>
        <begin position="975"/>
        <end position="985"/>
    </location>
</feature>
<dbReference type="FunFam" id="1.10.10.60:FF:000064">
    <property type="entry name" value="Zinc finger homeobox protein 4"/>
    <property type="match status" value="1"/>
</dbReference>
<dbReference type="InterPro" id="IPR036236">
    <property type="entry name" value="Znf_C2H2_sf"/>
</dbReference>
<dbReference type="InterPro" id="IPR017970">
    <property type="entry name" value="Homeobox_CS"/>
</dbReference>
<keyword evidence="7 12" id="KW-0238">DNA-binding</keyword>
<dbReference type="EMBL" id="UFQT01000096">
    <property type="protein sequence ID" value="SSX19744.1"/>
    <property type="molecule type" value="Genomic_DNA"/>
</dbReference>
<feature type="domain" description="C2H2-type" evidence="16">
    <location>
        <begin position="467"/>
        <end position="498"/>
    </location>
</feature>
<feature type="domain" description="Homeobox" evidence="15">
    <location>
        <begin position="1144"/>
        <end position="1204"/>
    </location>
</feature>
<feature type="compositionally biased region" description="Acidic residues" evidence="14">
    <location>
        <begin position="1822"/>
        <end position="1842"/>
    </location>
</feature>
<feature type="domain" description="Homeobox" evidence="15">
    <location>
        <begin position="881"/>
        <end position="941"/>
    </location>
</feature>
<evidence type="ECO:0000256" key="4">
    <source>
        <dbReference type="ARBA" id="ARBA00022771"/>
    </source>
</evidence>
<feature type="DNA-binding region" description="Homeobox" evidence="12">
    <location>
        <begin position="1146"/>
        <end position="1205"/>
    </location>
</feature>
<feature type="domain" description="C2H2-type" evidence="16">
    <location>
        <begin position="1227"/>
        <end position="1254"/>
    </location>
</feature>
<dbReference type="InterPro" id="IPR013087">
    <property type="entry name" value="Znf_C2H2_type"/>
</dbReference>
<evidence type="ECO:0000259" key="15">
    <source>
        <dbReference type="PROSITE" id="PS50071"/>
    </source>
</evidence>
<evidence type="ECO:0000256" key="14">
    <source>
        <dbReference type="SAM" id="MobiDB-lite"/>
    </source>
</evidence>
<feature type="compositionally biased region" description="Polar residues" evidence="14">
    <location>
        <begin position="1877"/>
        <end position="1892"/>
    </location>
</feature>
<feature type="DNA-binding region" description="Homeobox" evidence="12">
    <location>
        <begin position="1895"/>
        <end position="1954"/>
    </location>
</feature>
<feature type="compositionally biased region" description="Basic and acidic residues" evidence="14">
    <location>
        <begin position="1843"/>
        <end position="1852"/>
    </location>
</feature>
<feature type="region of interest" description="Disordered" evidence="14">
    <location>
        <begin position="835"/>
        <end position="856"/>
    </location>
</feature>
<evidence type="ECO:0000256" key="2">
    <source>
        <dbReference type="ARBA" id="ARBA00022723"/>
    </source>
</evidence>
<feature type="region of interest" description="Disordered" evidence="14">
    <location>
        <begin position="1127"/>
        <end position="1149"/>
    </location>
</feature>
<evidence type="ECO:0000259" key="16">
    <source>
        <dbReference type="PROSITE" id="PS50157"/>
    </source>
</evidence>
<sequence>MKIGTNQSFFYNDNPIYLANIKSEKGSPLSSPISKQSLAGMLDPSRIPASALLPPNPLQMILKCNQCDYLAENKLQIDDHFANVHPNEESDFIMLPNPMAMANAMALNMNKLGVGMNHDDDNLKNNVKIEEESDNEDNVMTCEPDLETVAANADDTNESEDLPSVMCPLCQDNFTARDVLEGHLMAIHNVNKDGLSRLLLLVDTSVWDNKKETPVKQSISEGIGKIDLEMECLVCGNMYKTMPDLFNHANDNQHFNQINSEQFSCLLKNCSQLFPNQQQVLSHFKDTHLNIVISERHVYKYRCKLCSLAFKTQEKLNAHSLYHTMRDATKCNICNRNFRSTQSLQKHMEQAHANSNSPVTSPGLEKQNEMNDDERPTSASSNLQDEMECNDNEPHVEHSELDEYLNSQALAEEHFNDLNRKYKCQKCKVGYTLPYFLQQHYKSNAHRRNEKLNNYPMEKYLDPNRPFKCEVCRESFTQKNILLVHYNSVSHLHKVKKQQNENNNTPSTSPSNELDRKSVDFDRKSIDYDIETLEAGQKRKLSPENDYDSPKKRFKCDICKVAYAQGSTLDIHMRSVLHQTRACRLQEEQNKAQRQGLSPNLARIQELSQSALTGNSTSPTPSNLSLTQELAEGSKMNNQVFKTLLETYGFDIVKQFNEINKHTEKYTEDGKYYCRHCKKIFSSPFVLKTHCEEIHNEKIPLDVLEKFAENVKSHFMDTNENEGEALDFSKKESSGKDNNSESSPTPKPPIPLPEIAKQLNIDPAVFAQKMMEQQLAANFPNLPQGLQNLQNLQNLPGMGNMPQLNTLEMLNLMQFHHLMSMNFMNLAPPLIFGATGTNPSTPAPSTTPETPLPSSTTAVPAILQQQAQQAAAAAQAQANSNSQKRARTRITDDQLKILRSHFDINNSPSEEAIMEMSKKANLPQKVVKHWFRNTLFKERQRNKDSPYNFNNPPSTTLNLEEYERTGNAKVIPLAENTSGSDNQDTSSRHQSDTRPVSQASSIASLDRHDSMNIKSEPMDFSSSDHETSNMNKSQQEQDLHNLYQQQIAAHQQREREREAAQNLFYNSYETKSESGSSDHMSRPQSPSPGGHYGSINDLLSQQMESKLSSMGPPSKFQLSKMFDKSYETSLGSQHSPGGTNTSSSGKRANRTRFTDYQIKVLQEFFENNSYPKDSDLEYLSKLLLLSPRVIVVWFQNARQKQRKIYENQPNNSYYETEEKKATPNINYTCKKCNLVFQRYYELIRHQKNHCFKEENNKKSAKAQIAAAQIAQSLSSEDSNSSLDINHANNILGTSGSNSNMLGLVSPVHHSGGGTNIAQNPNIIMNSSNNNNVTSATTTSQQTHDPFQSLQQQAQQQQLSPNNNQTSQKFDCDKCSLSFPRIELLKEHQLIHILSAANPQMFLNETSNPFALLQNLQQQQRQDQSNIQESIDLSKPGSILGRKYSTDSVVSDNAQSGNAPTGGDGIEMVAKKLQKDQYDFLLNYFMQNETNEDLKKHSANMSIEFLFGYYQTNEIKKNNLMKNYDFLHQYYMQNRNDDDEDDESEDEPDKLSLDFLLQFYQLNESKKLLEQQSQSQPQPTNMQSFSSALSTTSSSSHTGALLSQPGIGPTGSDQPTTNIIASAAEKQANKRLRTTILPEQLNFLYECYQTESNPSRKMLEEISKKVNLKKRVVQNNDEVFAFEIDEDLVWYQNSRARERKGQFRQNMQIINKKCPYCSAIFKVKSALESHMQMKHPDKPMLNIELIPDVKFCTAESDSQLSNTYPAIDLPMKLPQLDGTFSNIHGLDLSHHLLKLTSNIQNQGHDDNLRCDSIISFSDSNFEHDDDDEEEDNDNAQSENDDNSNDNKKEHPADNDQFYISSPASSTQSQPQTPQQQSNTGTVTAIPANTQTPSDIKKRNRTSVSRLQVNILRQVFRDVKNPTMKNCFSIGKEIGLTKRVIQVWFQNARAKEKKSRNNRFTEESVSQSENEFTSNPAVADECKICNVVYSDQNPMQEHVFSAQHINRIRSILENGDQGSELNLTTDEMTNDDDCSEITGTDDKRGVDQLQQLKNFKTKSPIAIDPASDKLGFYNQFLMQNNMLGQNSNNTETDNPNTGIAPEGFLNILRMQQQQQQQNSNNQTGQTGEEITGNNGLENNLLLQINTSDKASANSATTNNNEILQQLYNYSQMSVYV</sequence>
<feature type="region of interest" description="Disordered" evidence="14">
    <location>
        <begin position="972"/>
        <end position="1037"/>
    </location>
</feature>
<dbReference type="PROSITE" id="PS50157">
    <property type="entry name" value="ZINC_FINGER_C2H2_2"/>
    <property type="match status" value="10"/>
</dbReference>
<evidence type="ECO:0000256" key="7">
    <source>
        <dbReference type="ARBA" id="ARBA00023125"/>
    </source>
</evidence>
<dbReference type="Gene3D" id="3.30.160.60">
    <property type="entry name" value="Classic Zinc Finger"/>
    <property type="match status" value="3"/>
</dbReference>
<feature type="DNA-binding region" description="Homeobox" evidence="12">
    <location>
        <begin position="1628"/>
        <end position="1701"/>
    </location>
</feature>
<feature type="compositionally biased region" description="Polar residues" evidence="14">
    <location>
        <begin position="993"/>
        <end position="1003"/>
    </location>
</feature>
<dbReference type="GO" id="GO:0000978">
    <property type="term" value="F:RNA polymerase II cis-regulatory region sequence-specific DNA binding"/>
    <property type="evidence" value="ECO:0007669"/>
    <property type="project" value="TreeGrafter"/>
</dbReference>
<name>A0A336LNL8_CULSO</name>
<gene>
    <name evidence="17" type="primary">CSON015375</name>
</gene>
<evidence type="ECO:0000256" key="5">
    <source>
        <dbReference type="ARBA" id="ARBA00022833"/>
    </source>
</evidence>